<evidence type="ECO:0000313" key="17">
    <source>
        <dbReference type="EMBL" id="AWB27511.1"/>
    </source>
</evidence>
<dbReference type="KEGG" id="harc:HARCEL1_07215"/>
<evidence type="ECO:0000256" key="3">
    <source>
        <dbReference type="ARBA" id="ARBA00005011"/>
    </source>
</evidence>
<dbReference type="GO" id="GO:0048472">
    <property type="term" value="F:threonine-phosphate decarboxylase activity"/>
    <property type="evidence" value="ECO:0007669"/>
    <property type="project" value="UniProtKB-EC"/>
</dbReference>
<evidence type="ECO:0000256" key="4">
    <source>
        <dbReference type="ARBA" id="ARBA00007970"/>
    </source>
</evidence>
<dbReference type="Proteomes" id="UP000244727">
    <property type="component" value="Chromosome"/>
</dbReference>
<evidence type="ECO:0000256" key="6">
    <source>
        <dbReference type="ARBA" id="ARBA00012748"/>
    </source>
</evidence>
<evidence type="ECO:0000256" key="1">
    <source>
        <dbReference type="ARBA" id="ARBA00003444"/>
    </source>
</evidence>
<evidence type="ECO:0000256" key="11">
    <source>
        <dbReference type="ARBA" id="ARBA00022898"/>
    </source>
</evidence>
<gene>
    <name evidence="17" type="ORF">HARCEL1_07215</name>
</gene>
<accession>A0A2R4X153</accession>
<dbReference type="EMBL" id="CP028858">
    <property type="protein sequence ID" value="AWB27511.1"/>
    <property type="molecule type" value="Genomic_DNA"/>
</dbReference>
<dbReference type="SUPFAM" id="SSF53383">
    <property type="entry name" value="PLP-dependent transferases"/>
    <property type="match status" value="1"/>
</dbReference>
<comment type="pathway">
    <text evidence="3">Amino-acid biosynthesis; L-histidine biosynthesis; L-histidine from 5-phospho-alpha-D-ribose 1-diphosphate: step 7/9.</text>
</comment>
<keyword evidence="8" id="KW-0032">Aminotransferase</keyword>
<evidence type="ECO:0000256" key="13">
    <source>
        <dbReference type="ARBA" id="ARBA00029996"/>
    </source>
</evidence>
<keyword evidence="10" id="KW-0808">Transferase</keyword>
<comment type="function">
    <text evidence="1">Decarboxylates L-threonine-O-3-phosphate to yield (R)-1-amino-2-propanol O-2-phosphate, the precursor for the linkage between the nucleotide loop and the corrin ring in cobalamin.</text>
</comment>
<sequence>MNRDRALDLDRVTHGGSTADVIDFSANVNPRTPPGVEAVFRRALERSRSYPPEPPARFRQAAARAVDVQPAQVIPTPGGLAALRLTLALAVEAGDRALVPAPSFGEYAREVRLQGGRVRTRDPRAVLDADPGPFAVAVVCRPNNPTGWCPERDRLRSFAERCRAAGTLLVVDEAFLGYTDRPTLAGTPGTVVLRSLTKLYGLPGLRAGYAVATDDWRDALASARRPWNVGVPALAVGAHCLGQRTFVAQTRERVRAERARLADALDDRFDVRPSDAPFVLVEVPGSVDDLLANCRERGVVLRDARTFDGLDSHVRIAIRTPAENDRFLEAIHA</sequence>
<comment type="similarity">
    <text evidence="4">Belongs to the class-II pyridoxal-phosphate-dependent aminotransferase family. Histidinol-phosphate aminotransferase subfamily.</text>
</comment>
<protein>
    <recommendedName>
        <fullName evidence="13">L-threonine-O-3-phosphate decarboxylase</fullName>
        <ecNumber evidence="6">2.6.1.9</ecNumber>
        <ecNumber evidence="5">4.1.1.81</ecNumber>
    </recommendedName>
</protein>
<evidence type="ECO:0000256" key="7">
    <source>
        <dbReference type="ARBA" id="ARBA00022573"/>
    </source>
</evidence>
<dbReference type="PANTHER" id="PTHR43643">
    <property type="entry name" value="HISTIDINOL-PHOSPHATE AMINOTRANSFERASE 2"/>
    <property type="match status" value="1"/>
</dbReference>
<feature type="domain" description="Aminotransferase class I/classII large" evidence="16">
    <location>
        <begin position="20"/>
        <end position="331"/>
    </location>
</feature>
<dbReference type="EC" id="2.6.1.9" evidence="6"/>
<dbReference type="PANTHER" id="PTHR43643:SF6">
    <property type="entry name" value="HISTIDINOL-PHOSPHATE AMINOTRANSFERASE"/>
    <property type="match status" value="1"/>
</dbReference>
<comment type="catalytic activity">
    <reaction evidence="15">
        <text>O-phospho-L-threonine + H(+) = (R)-1-aminopropan-2-yl phosphate + CO2</text>
        <dbReference type="Rhea" id="RHEA:11492"/>
        <dbReference type="ChEBI" id="CHEBI:15378"/>
        <dbReference type="ChEBI" id="CHEBI:16526"/>
        <dbReference type="ChEBI" id="CHEBI:58563"/>
        <dbReference type="ChEBI" id="CHEBI:58675"/>
        <dbReference type="EC" id="4.1.1.81"/>
    </reaction>
</comment>
<evidence type="ECO:0000256" key="5">
    <source>
        <dbReference type="ARBA" id="ARBA00012285"/>
    </source>
</evidence>
<comment type="pathway">
    <text evidence="2">Cofactor biosynthesis; adenosylcobalamin biosynthesis.</text>
</comment>
<dbReference type="CDD" id="cd00609">
    <property type="entry name" value="AAT_like"/>
    <property type="match status" value="1"/>
</dbReference>
<evidence type="ECO:0000256" key="8">
    <source>
        <dbReference type="ARBA" id="ARBA00022576"/>
    </source>
</evidence>
<dbReference type="InterPro" id="IPR015424">
    <property type="entry name" value="PyrdxlP-dep_Trfase"/>
</dbReference>
<dbReference type="Pfam" id="PF00155">
    <property type="entry name" value="Aminotran_1_2"/>
    <property type="match status" value="1"/>
</dbReference>
<reference evidence="17 18" key="1">
    <citation type="submission" date="2018-04" db="EMBL/GenBank/DDBJ databases">
        <title>Halococcoides cellulosivorans gen. nov., sp. nov., an extremely halophilic cellulose-utilizing haloarchaeon from hypersaline lakes.</title>
        <authorList>
            <person name="Sorokin D.Y."/>
            <person name="Toshchakov S.V."/>
            <person name="Samarov N.I."/>
            <person name="Korzhenkov A."/>
            <person name="Kublanov I.V."/>
        </authorList>
    </citation>
    <scope>NUCLEOTIDE SEQUENCE [LARGE SCALE GENOMIC DNA]</scope>
    <source>
        <strain evidence="17 18">HArcel1</strain>
    </source>
</reference>
<dbReference type="PROSITE" id="PS00105">
    <property type="entry name" value="AA_TRANSFER_CLASS_1"/>
    <property type="match status" value="1"/>
</dbReference>
<dbReference type="EC" id="4.1.1.81" evidence="5"/>
<dbReference type="Gene3D" id="3.90.1150.10">
    <property type="entry name" value="Aspartate Aminotransferase, domain 1"/>
    <property type="match status" value="1"/>
</dbReference>
<keyword evidence="12" id="KW-0368">Histidine biosynthesis</keyword>
<evidence type="ECO:0000256" key="10">
    <source>
        <dbReference type="ARBA" id="ARBA00022679"/>
    </source>
</evidence>
<dbReference type="GeneID" id="36512284"/>
<dbReference type="InterPro" id="IPR015421">
    <property type="entry name" value="PyrdxlP-dep_Trfase_major"/>
</dbReference>
<proteinExistence type="inferred from homology"/>
<dbReference type="GO" id="GO:0004400">
    <property type="term" value="F:histidinol-phosphate transaminase activity"/>
    <property type="evidence" value="ECO:0007669"/>
    <property type="project" value="UniProtKB-EC"/>
</dbReference>
<dbReference type="InterPro" id="IPR004838">
    <property type="entry name" value="NHTrfase_class1_PyrdxlP-BS"/>
</dbReference>
<dbReference type="GO" id="GO:0009236">
    <property type="term" value="P:cobalamin biosynthetic process"/>
    <property type="evidence" value="ECO:0007669"/>
    <property type="project" value="UniProtKB-UniPathway"/>
</dbReference>
<evidence type="ECO:0000256" key="2">
    <source>
        <dbReference type="ARBA" id="ARBA00004953"/>
    </source>
</evidence>
<keyword evidence="11" id="KW-0663">Pyridoxal phosphate</keyword>
<evidence type="ECO:0000259" key="16">
    <source>
        <dbReference type="Pfam" id="PF00155"/>
    </source>
</evidence>
<organism evidence="17 18">
    <name type="scientific">Halococcoides cellulosivorans</name>
    <dbReference type="NCBI Taxonomy" id="1679096"/>
    <lineage>
        <taxon>Archaea</taxon>
        <taxon>Methanobacteriati</taxon>
        <taxon>Methanobacteriota</taxon>
        <taxon>Stenosarchaea group</taxon>
        <taxon>Halobacteria</taxon>
        <taxon>Halobacteriales</taxon>
        <taxon>Haloarculaceae</taxon>
        <taxon>Halococcoides</taxon>
    </lineage>
</organism>
<keyword evidence="9" id="KW-0028">Amino-acid biosynthesis</keyword>
<evidence type="ECO:0000256" key="9">
    <source>
        <dbReference type="ARBA" id="ARBA00022605"/>
    </source>
</evidence>
<dbReference type="Gene3D" id="3.40.640.10">
    <property type="entry name" value="Type I PLP-dependent aspartate aminotransferase-like (Major domain)"/>
    <property type="match status" value="1"/>
</dbReference>
<dbReference type="GO" id="GO:0000105">
    <property type="term" value="P:L-histidine biosynthetic process"/>
    <property type="evidence" value="ECO:0007669"/>
    <property type="project" value="UniProtKB-KW"/>
</dbReference>
<dbReference type="AlphaFoldDB" id="A0A2R4X153"/>
<dbReference type="InterPro" id="IPR050106">
    <property type="entry name" value="HistidinolP_aminotransfase"/>
</dbReference>
<dbReference type="InterPro" id="IPR004839">
    <property type="entry name" value="Aminotransferase_I/II_large"/>
</dbReference>
<keyword evidence="18" id="KW-1185">Reference proteome</keyword>
<dbReference type="InterPro" id="IPR015422">
    <property type="entry name" value="PyrdxlP-dep_Trfase_small"/>
</dbReference>
<name>A0A2R4X153_9EURY</name>
<dbReference type="UniPathway" id="UPA00148"/>
<dbReference type="RefSeq" id="WP_108381880.1">
    <property type="nucleotide sequence ID" value="NZ_CP028858.1"/>
</dbReference>
<dbReference type="NCBIfam" id="TIGR01140">
    <property type="entry name" value="L_thr_O3P_dcar"/>
    <property type="match status" value="1"/>
</dbReference>
<evidence type="ECO:0000256" key="15">
    <source>
        <dbReference type="ARBA" id="ARBA00048531"/>
    </source>
</evidence>
<evidence type="ECO:0000313" key="18">
    <source>
        <dbReference type="Proteomes" id="UP000244727"/>
    </source>
</evidence>
<keyword evidence="7" id="KW-0169">Cobalamin biosynthesis</keyword>
<evidence type="ECO:0000256" key="14">
    <source>
        <dbReference type="ARBA" id="ARBA00047481"/>
    </source>
</evidence>
<comment type="catalytic activity">
    <reaction evidence="14">
        <text>L-histidinol phosphate + 2-oxoglutarate = 3-(imidazol-4-yl)-2-oxopropyl phosphate + L-glutamate</text>
        <dbReference type="Rhea" id="RHEA:23744"/>
        <dbReference type="ChEBI" id="CHEBI:16810"/>
        <dbReference type="ChEBI" id="CHEBI:29985"/>
        <dbReference type="ChEBI" id="CHEBI:57766"/>
        <dbReference type="ChEBI" id="CHEBI:57980"/>
        <dbReference type="EC" id="2.6.1.9"/>
    </reaction>
</comment>
<dbReference type="GO" id="GO:0030170">
    <property type="term" value="F:pyridoxal phosphate binding"/>
    <property type="evidence" value="ECO:0007669"/>
    <property type="project" value="InterPro"/>
</dbReference>
<evidence type="ECO:0000256" key="12">
    <source>
        <dbReference type="ARBA" id="ARBA00023102"/>
    </source>
</evidence>
<dbReference type="InterPro" id="IPR005860">
    <property type="entry name" value="CobD"/>
</dbReference>